<dbReference type="EMBL" id="KV784355">
    <property type="protein sequence ID" value="OEU19240.1"/>
    <property type="molecule type" value="Genomic_DNA"/>
</dbReference>
<feature type="region of interest" description="Disordered" evidence="1">
    <location>
        <begin position="96"/>
        <end position="118"/>
    </location>
</feature>
<gene>
    <name evidence="2" type="ORF">FRACYDRAFT_235288</name>
</gene>
<dbReference type="KEGG" id="fcy:FRACYDRAFT_235288"/>
<evidence type="ECO:0000313" key="3">
    <source>
        <dbReference type="Proteomes" id="UP000095751"/>
    </source>
</evidence>
<dbReference type="AlphaFoldDB" id="A0A1E7FM53"/>
<sequence length="375" mass="41546">MMNPETVDHFARTNRGNCFSSYRRDGFGAGAGGGIASSLSLSKNNRGTSMSVAPVAVRSMITAPFLSRDSKEFALSAMAVESPTTTKKRKMIILPEDDDDDDEDYHPSAAAGRPTTPQSILVAPVISEHQYQEEAEASGNSNSTNNDSSKNRRRSMVRFAASPVDASVVLEGGSIPRKENKATKMSLKKKNRCRKITKKSNLSSGIDPSISWYTPHELKNIQRSVVFALKRHESCGFLLHRTVTVPSLSSTSSSIEEEEEDDDRRSLDRFSLRNHKRRRIVRNQMIQTCNAVREFESTSNTSQSELLSQLLHRYSNPMVVESNQIAARAITTTKTSSATSSSSCSFAKSQTTFCSVDTALRTTNNIFPRWLPHQH</sequence>
<name>A0A1E7FM53_9STRA</name>
<feature type="region of interest" description="Disordered" evidence="1">
    <location>
        <begin position="131"/>
        <end position="153"/>
    </location>
</feature>
<protein>
    <submittedName>
        <fullName evidence="2">Uncharacterized protein</fullName>
    </submittedName>
</protein>
<dbReference type="InParanoid" id="A0A1E7FM53"/>
<proteinExistence type="predicted"/>
<dbReference type="Proteomes" id="UP000095751">
    <property type="component" value="Unassembled WGS sequence"/>
</dbReference>
<feature type="compositionally biased region" description="Low complexity" evidence="1">
    <location>
        <begin position="138"/>
        <end position="148"/>
    </location>
</feature>
<keyword evidence="3" id="KW-1185">Reference proteome</keyword>
<organism evidence="2 3">
    <name type="scientific">Fragilariopsis cylindrus CCMP1102</name>
    <dbReference type="NCBI Taxonomy" id="635003"/>
    <lineage>
        <taxon>Eukaryota</taxon>
        <taxon>Sar</taxon>
        <taxon>Stramenopiles</taxon>
        <taxon>Ochrophyta</taxon>
        <taxon>Bacillariophyta</taxon>
        <taxon>Bacillariophyceae</taxon>
        <taxon>Bacillariophycidae</taxon>
        <taxon>Bacillariales</taxon>
        <taxon>Bacillariaceae</taxon>
        <taxon>Fragilariopsis</taxon>
    </lineage>
</organism>
<reference evidence="2 3" key="1">
    <citation type="submission" date="2016-09" db="EMBL/GenBank/DDBJ databases">
        <title>Extensive genetic diversity and differential bi-allelic expression allows diatom success in the polar Southern Ocean.</title>
        <authorList>
            <consortium name="DOE Joint Genome Institute"/>
            <person name="Mock T."/>
            <person name="Otillar R.P."/>
            <person name="Strauss J."/>
            <person name="Dupont C."/>
            <person name="Frickenhaus S."/>
            <person name="Maumus F."/>
            <person name="Mcmullan M."/>
            <person name="Sanges R."/>
            <person name="Schmutz J."/>
            <person name="Toseland A."/>
            <person name="Valas R."/>
            <person name="Veluchamy A."/>
            <person name="Ward B.J."/>
            <person name="Allen A."/>
            <person name="Barry K."/>
            <person name="Falciatore A."/>
            <person name="Ferrante M."/>
            <person name="Fortunato A.E."/>
            <person name="Gloeckner G."/>
            <person name="Gruber A."/>
            <person name="Hipkin R."/>
            <person name="Janech M."/>
            <person name="Kroth P."/>
            <person name="Leese F."/>
            <person name="Lindquist E."/>
            <person name="Lyon B.R."/>
            <person name="Martin J."/>
            <person name="Mayer C."/>
            <person name="Parker M."/>
            <person name="Quesneville H."/>
            <person name="Raymond J."/>
            <person name="Uhlig C."/>
            <person name="Valentin K.U."/>
            <person name="Worden A.Z."/>
            <person name="Armbrust E.V."/>
            <person name="Bowler C."/>
            <person name="Green B."/>
            <person name="Moulton V."/>
            <person name="Van Oosterhout C."/>
            <person name="Grigoriev I."/>
        </authorList>
    </citation>
    <scope>NUCLEOTIDE SEQUENCE [LARGE SCALE GENOMIC DNA]</scope>
    <source>
        <strain evidence="2 3">CCMP1102</strain>
    </source>
</reference>
<evidence type="ECO:0000313" key="2">
    <source>
        <dbReference type="EMBL" id="OEU19240.1"/>
    </source>
</evidence>
<accession>A0A1E7FM53</accession>
<evidence type="ECO:0000256" key="1">
    <source>
        <dbReference type="SAM" id="MobiDB-lite"/>
    </source>
</evidence>